<name>A0A0D6P7Y1_9PROT</name>
<dbReference type="PROSITE" id="PS00041">
    <property type="entry name" value="HTH_ARAC_FAMILY_1"/>
    <property type="match status" value="1"/>
</dbReference>
<accession>A0A0D6P7Y1</accession>
<gene>
    <name evidence="5" type="ORF">Asru_0323_03</name>
</gene>
<keyword evidence="3" id="KW-0804">Transcription</keyword>
<dbReference type="SUPFAM" id="SSF51182">
    <property type="entry name" value="RmlC-like cupins"/>
    <property type="match status" value="1"/>
</dbReference>
<evidence type="ECO:0000256" key="1">
    <source>
        <dbReference type="ARBA" id="ARBA00023015"/>
    </source>
</evidence>
<dbReference type="SUPFAM" id="SSF46689">
    <property type="entry name" value="Homeodomain-like"/>
    <property type="match status" value="2"/>
</dbReference>
<evidence type="ECO:0000256" key="3">
    <source>
        <dbReference type="ARBA" id="ARBA00023163"/>
    </source>
</evidence>
<comment type="caution">
    <text evidence="5">The sequence shown here is derived from an EMBL/GenBank/DDBJ whole genome shotgun (WGS) entry which is preliminary data.</text>
</comment>
<reference evidence="5 6" key="1">
    <citation type="submission" date="2012-11" db="EMBL/GenBank/DDBJ databases">
        <title>Whole genome sequence of Acidisphaera rubrifaciens HS-AP3.</title>
        <authorList>
            <person name="Azuma Y."/>
            <person name="Higashiura N."/>
            <person name="Hirakawa H."/>
            <person name="Matsushita K."/>
        </authorList>
    </citation>
    <scope>NUCLEOTIDE SEQUENCE [LARGE SCALE GENOMIC DNA]</scope>
    <source>
        <strain evidence="5 6">HS-AP3</strain>
    </source>
</reference>
<evidence type="ECO:0000259" key="4">
    <source>
        <dbReference type="PROSITE" id="PS01124"/>
    </source>
</evidence>
<organism evidence="5 6">
    <name type="scientific">Acidisphaera rubrifaciens HS-AP3</name>
    <dbReference type="NCBI Taxonomy" id="1231350"/>
    <lineage>
        <taxon>Bacteria</taxon>
        <taxon>Pseudomonadati</taxon>
        <taxon>Pseudomonadota</taxon>
        <taxon>Alphaproteobacteria</taxon>
        <taxon>Acetobacterales</taxon>
        <taxon>Acetobacteraceae</taxon>
        <taxon>Acidisphaera</taxon>
    </lineage>
</organism>
<dbReference type="GO" id="GO:0043565">
    <property type="term" value="F:sequence-specific DNA binding"/>
    <property type="evidence" value="ECO:0007669"/>
    <property type="project" value="InterPro"/>
</dbReference>
<dbReference type="PANTHER" id="PTHR46796:SF6">
    <property type="entry name" value="ARAC SUBFAMILY"/>
    <property type="match status" value="1"/>
</dbReference>
<evidence type="ECO:0000313" key="6">
    <source>
        <dbReference type="Proteomes" id="UP000032680"/>
    </source>
</evidence>
<dbReference type="AlphaFoldDB" id="A0A0D6P7Y1"/>
<dbReference type="GO" id="GO:0003700">
    <property type="term" value="F:DNA-binding transcription factor activity"/>
    <property type="evidence" value="ECO:0007669"/>
    <property type="project" value="InterPro"/>
</dbReference>
<evidence type="ECO:0000256" key="2">
    <source>
        <dbReference type="ARBA" id="ARBA00023125"/>
    </source>
</evidence>
<dbReference type="EMBL" id="BANB01000323">
    <property type="protein sequence ID" value="GAN77451.1"/>
    <property type="molecule type" value="Genomic_DNA"/>
</dbReference>
<keyword evidence="2" id="KW-0238">DNA-binding</keyword>
<dbReference type="PANTHER" id="PTHR46796">
    <property type="entry name" value="HTH-TYPE TRANSCRIPTIONAL ACTIVATOR RHAS-RELATED"/>
    <property type="match status" value="1"/>
</dbReference>
<dbReference type="InterPro" id="IPR009057">
    <property type="entry name" value="Homeodomain-like_sf"/>
</dbReference>
<protein>
    <submittedName>
        <fullName evidence="5">Transcriptional regulator AraC</fullName>
    </submittedName>
</protein>
<dbReference type="InterPro" id="IPR018062">
    <property type="entry name" value="HTH_AraC-typ_CS"/>
</dbReference>
<dbReference type="OrthoDB" id="9806208at2"/>
<dbReference type="Gene3D" id="1.10.10.60">
    <property type="entry name" value="Homeodomain-like"/>
    <property type="match status" value="1"/>
</dbReference>
<dbReference type="InterPro" id="IPR011051">
    <property type="entry name" value="RmlC_Cupin_sf"/>
</dbReference>
<sequence>MAKYTTGTRLETSAGRPWRSLLAERWTHAGGDLGEVRPRDTEIVVLLEGRLRVRRRGDGRLQDHQAAPGTVWLCPAGIAEDMIRLYGPIVESIHLYLPAPSLGTTLLADLDIDPARVRLRYEGGFRDPLIETIGRAVSSELAVPRDADGLLTDTLSAALGIHIARRYATLPGGGPALPSTRGALDARRLARVLAFIDARLDQKLRLEEIAREACLSPFHLARSFKAATGCPLHRYVADRRLARAREMIGRGDRSLAETALACGFSSQAHLSSSFRRATGMTPGAFRRLGTARPA</sequence>
<dbReference type="SMART" id="SM00342">
    <property type="entry name" value="HTH_ARAC"/>
    <property type="match status" value="1"/>
</dbReference>
<dbReference type="InterPro" id="IPR018060">
    <property type="entry name" value="HTH_AraC"/>
</dbReference>
<feature type="domain" description="HTH araC/xylS-type" evidence="4">
    <location>
        <begin position="190"/>
        <end position="288"/>
    </location>
</feature>
<evidence type="ECO:0000313" key="5">
    <source>
        <dbReference type="EMBL" id="GAN77451.1"/>
    </source>
</evidence>
<dbReference type="Pfam" id="PF12833">
    <property type="entry name" value="HTH_18"/>
    <property type="match status" value="1"/>
</dbReference>
<proteinExistence type="predicted"/>
<dbReference type="RefSeq" id="WP_048861532.1">
    <property type="nucleotide sequence ID" value="NZ_BANB01000323.1"/>
</dbReference>
<keyword evidence="1" id="KW-0805">Transcription regulation</keyword>
<keyword evidence="6" id="KW-1185">Reference proteome</keyword>
<dbReference type="Proteomes" id="UP000032680">
    <property type="component" value="Unassembled WGS sequence"/>
</dbReference>
<dbReference type="PROSITE" id="PS01124">
    <property type="entry name" value="HTH_ARAC_FAMILY_2"/>
    <property type="match status" value="1"/>
</dbReference>
<dbReference type="InterPro" id="IPR050204">
    <property type="entry name" value="AraC_XylS_family_regulators"/>
</dbReference>